<keyword evidence="5 11" id="KW-0444">Lipid biosynthesis</keyword>
<dbReference type="GO" id="GO:0008915">
    <property type="term" value="F:lipid-A-disaccharide synthase activity"/>
    <property type="evidence" value="ECO:0007669"/>
    <property type="project" value="UniProtKB-EC"/>
</dbReference>
<comment type="catalytic activity">
    <reaction evidence="10 11">
        <text>a lipid X + a UDP-2-N,3-O-bis[(3R)-3-hydroxyacyl]-alpha-D-glucosamine = a lipid A disaccharide + UDP + H(+)</text>
        <dbReference type="Rhea" id="RHEA:67828"/>
        <dbReference type="ChEBI" id="CHEBI:15378"/>
        <dbReference type="ChEBI" id="CHEBI:58223"/>
        <dbReference type="ChEBI" id="CHEBI:137748"/>
        <dbReference type="ChEBI" id="CHEBI:176338"/>
        <dbReference type="ChEBI" id="CHEBI:176343"/>
        <dbReference type="EC" id="2.4.1.182"/>
    </reaction>
</comment>
<evidence type="ECO:0000256" key="4">
    <source>
        <dbReference type="ARBA" id="ARBA00020902"/>
    </source>
</evidence>
<dbReference type="NCBIfam" id="TIGR00215">
    <property type="entry name" value="lpxB"/>
    <property type="match status" value="1"/>
</dbReference>
<comment type="pathway">
    <text evidence="11">Bacterial outer membrane biogenesis; LPS lipid A biosynthesis.</text>
</comment>
<evidence type="ECO:0000313" key="13">
    <source>
        <dbReference type="Proteomes" id="UP001596060"/>
    </source>
</evidence>
<dbReference type="InterPro" id="IPR003835">
    <property type="entry name" value="Glyco_trans_19"/>
</dbReference>
<evidence type="ECO:0000256" key="10">
    <source>
        <dbReference type="ARBA" id="ARBA00048975"/>
    </source>
</evidence>
<dbReference type="Pfam" id="PF02684">
    <property type="entry name" value="LpxB"/>
    <property type="match status" value="1"/>
</dbReference>
<evidence type="ECO:0000313" key="12">
    <source>
        <dbReference type="EMBL" id="MFC5504778.1"/>
    </source>
</evidence>
<accession>A0ABW0NYA1</accession>
<dbReference type="Proteomes" id="UP001596060">
    <property type="component" value="Unassembled WGS sequence"/>
</dbReference>
<evidence type="ECO:0000256" key="3">
    <source>
        <dbReference type="ARBA" id="ARBA00012687"/>
    </source>
</evidence>
<evidence type="ECO:0000256" key="6">
    <source>
        <dbReference type="ARBA" id="ARBA00022556"/>
    </source>
</evidence>
<evidence type="ECO:0000256" key="8">
    <source>
        <dbReference type="ARBA" id="ARBA00022679"/>
    </source>
</evidence>
<proteinExistence type="inferred from homology"/>
<keyword evidence="7 11" id="KW-0328">Glycosyltransferase</keyword>
<evidence type="ECO:0000256" key="11">
    <source>
        <dbReference type="HAMAP-Rule" id="MF_00392"/>
    </source>
</evidence>
<organism evidence="12 13">
    <name type="scientific">Bosea massiliensis</name>
    <dbReference type="NCBI Taxonomy" id="151419"/>
    <lineage>
        <taxon>Bacteria</taxon>
        <taxon>Pseudomonadati</taxon>
        <taxon>Pseudomonadota</taxon>
        <taxon>Alphaproteobacteria</taxon>
        <taxon>Hyphomicrobiales</taxon>
        <taxon>Boseaceae</taxon>
        <taxon>Bosea</taxon>
    </lineage>
</organism>
<keyword evidence="9 11" id="KW-0443">Lipid metabolism</keyword>
<name>A0ABW0NYA1_9HYPH</name>
<evidence type="ECO:0000256" key="5">
    <source>
        <dbReference type="ARBA" id="ARBA00022516"/>
    </source>
</evidence>
<gene>
    <name evidence="11 12" type="primary">lpxB</name>
    <name evidence="12" type="ORF">ACFPN9_05850</name>
</gene>
<reference evidence="13" key="1">
    <citation type="journal article" date="2019" name="Int. J. Syst. Evol. Microbiol.">
        <title>The Global Catalogue of Microorganisms (GCM) 10K type strain sequencing project: providing services to taxonomists for standard genome sequencing and annotation.</title>
        <authorList>
            <consortium name="The Broad Institute Genomics Platform"/>
            <consortium name="The Broad Institute Genome Sequencing Center for Infectious Disease"/>
            <person name="Wu L."/>
            <person name="Ma J."/>
        </authorList>
    </citation>
    <scope>NUCLEOTIDE SEQUENCE [LARGE SCALE GENOMIC DNA]</scope>
    <source>
        <strain evidence="13">CCUG 43117</strain>
    </source>
</reference>
<dbReference type="SUPFAM" id="SSF53756">
    <property type="entry name" value="UDP-Glycosyltransferase/glycogen phosphorylase"/>
    <property type="match status" value="1"/>
</dbReference>
<evidence type="ECO:0000256" key="7">
    <source>
        <dbReference type="ARBA" id="ARBA00022676"/>
    </source>
</evidence>
<keyword evidence="6 11" id="KW-0441">Lipid A biosynthesis</keyword>
<keyword evidence="8 11" id="KW-0808">Transferase</keyword>
<keyword evidence="13" id="KW-1185">Reference proteome</keyword>
<evidence type="ECO:0000256" key="9">
    <source>
        <dbReference type="ARBA" id="ARBA00023098"/>
    </source>
</evidence>
<dbReference type="RefSeq" id="WP_066724952.1">
    <property type="nucleotide sequence ID" value="NZ_JBHSLU010000008.1"/>
</dbReference>
<comment type="similarity">
    <text evidence="2 11">Belongs to the LpxB family.</text>
</comment>
<comment type="caution">
    <text evidence="12">The sequence shown here is derived from an EMBL/GenBank/DDBJ whole genome shotgun (WGS) entry which is preliminary data.</text>
</comment>
<dbReference type="EMBL" id="JBHSLU010000008">
    <property type="protein sequence ID" value="MFC5504778.1"/>
    <property type="molecule type" value="Genomic_DNA"/>
</dbReference>
<dbReference type="HAMAP" id="MF_00392">
    <property type="entry name" value="LpxB"/>
    <property type="match status" value="1"/>
</dbReference>
<sequence length="396" mass="42119">MTTPFRLAIVAGEASGDALALRFLETLRRRLAPREVIVTGVGGEALIAAGLTPLFPQADIAVMGFGPVVARLPLLLRRMEDAARGITRFAPDLLLTIDAPDFGLRVAKKVRARAPDIAIAHWVCPSVWAWRSGRARRMKPHVDRILALLPFEPAALERLQGPPTIYVGHPLIERLDELRPDAAESARRADAASPVVLVLPGSRRSEVRHLMPVFGEAVARVAAMRPGARFVLPAVSHLHDEIAQAASGWAHRPEIVTGEAAKLTAFRSARAALAASGTVTLELALAQVPTVAAYRGAGWEAAIARRLIKLPSVILPNLILGRSVVPEFIQEDATAQTLADRLEAALAEGEDRHRQLAGFAEVEAIMRSAGESPAANAVEAALALVASRGPGGPRGG</sequence>
<evidence type="ECO:0000256" key="1">
    <source>
        <dbReference type="ARBA" id="ARBA00002056"/>
    </source>
</evidence>
<comment type="function">
    <text evidence="1 11">Condensation of UDP-2,3-diacylglucosamine and 2,3-diacylglucosamine-1-phosphate to form lipid A disaccharide, a precursor of lipid A, a phosphorylated glycolipid that anchors the lipopolysaccharide to the outer membrane of the cell.</text>
</comment>
<protein>
    <recommendedName>
        <fullName evidence="4 11">Lipid-A-disaccharide synthase</fullName>
        <ecNumber evidence="3 11">2.4.1.182</ecNumber>
    </recommendedName>
</protein>
<dbReference type="PANTHER" id="PTHR30372">
    <property type="entry name" value="LIPID-A-DISACCHARIDE SYNTHASE"/>
    <property type="match status" value="1"/>
</dbReference>
<dbReference type="EC" id="2.4.1.182" evidence="3 11"/>
<evidence type="ECO:0000256" key="2">
    <source>
        <dbReference type="ARBA" id="ARBA00007868"/>
    </source>
</evidence>
<dbReference type="PANTHER" id="PTHR30372:SF4">
    <property type="entry name" value="LIPID-A-DISACCHARIDE SYNTHASE, MITOCHONDRIAL-RELATED"/>
    <property type="match status" value="1"/>
</dbReference>